<dbReference type="InterPro" id="IPR000014">
    <property type="entry name" value="PAS"/>
</dbReference>
<dbReference type="SMART" id="SM00086">
    <property type="entry name" value="PAC"/>
    <property type="match status" value="1"/>
</dbReference>
<gene>
    <name evidence="4" type="ORF">GRQ65_15490</name>
</gene>
<dbReference type="RefSeq" id="WP_160878871.1">
    <property type="nucleotide sequence ID" value="NZ_WUEK01000009.1"/>
</dbReference>
<dbReference type="EMBL" id="WUEK01000009">
    <property type="protein sequence ID" value="MXG90952.1"/>
    <property type="molecule type" value="Genomic_DNA"/>
</dbReference>
<sequence>MTDEQITSVGASTALHTVIGDAPAAILLVDLKAGEVVHANDVAQQLAPDLRLPVRVDAWSEAAGLRDPSGAELADTEHPLSRLVRFEPVPGQPVSAQRHSEMGGSREPLWVVGVPMTGAPQLDGFALVVLLAVREQEATAAVEAMAQEGARLREQAVLATGLSFTVADAHDPDLALVWVNQAFTATTGYEFDEAVGHNCRFLQGPGTDPAEVTRMREALERREGIVVTLLNYRKDGLAFWNQVTMTPIFDADGEVTHFVGVQSDVSGRIEADRERDRALKAAEEARVEAEAAQARLAVLADATAALTAELDESEARARLLQLLVPGLGDIAFFFHLDDEGAVREHFVEHRDPALRDVADQYAGEVASMTPEGGLVASLLGDDTYRLLADIDSASSRAARDAFVTDETYTDRAQEGLDVTSALIVGLPGRERVRDIVVLNRTSERAPFTEADAQLALDLGRRTGLILDNLRLYTGQSRIARTLQRSLLPAVPKLAWVDVDARYLAGADGAEVGGDFFDLFEHDDQSIALAVGDVEGHDMYAAAVMGQLKGILRATALTLRLMPAATLEHIDRLLIGTAGSQITPEIAEDDARPGTEGWTDAYASARLASMVCAHLEPPLSLTAAVDATTADLGEVGGWAQGSRVPSLQQTMTGSDKPRAVWTLTMSSAGHLPPLVRLPDGQLTFLDPPHARGPLLGLGTGARRRHDGTFALPAGSLLFMYTDGLIEQPGESLDVGLARLLEAAGSAPEGLEGFVDHLLAELSPSGRPRGRAGIDDVVVVALCLRGDSDAEA</sequence>
<feature type="coiled-coil region" evidence="2">
    <location>
        <begin position="268"/>
        <end position="302"/>
    </location>
</feature>
<dbReference type="CDD" id="cd00130">
    <property type="entry name" value="PAS"/>
    <property type="match status" value="1"/>
</dbReference>
<evidence type="ECO:0000256" key="2">
    <source>
        <dbReference type="SAM" id="Coils"/>
    </source>
</evidence>
<dbReference type="Pfam" id="PF07228">
    <property type="entry name" value="SpoIIE"/>
    <property type="match status" value="2"/>
</dbReference>
<dbReference type="PANTHER" id="PTHR43156:SF2">
    <property type="entry name" value="STAGE II SPORULATION PROTEIN E"/>
    <property type="match status" value="1"/>
</dbReference>
<keyword evidence="2" id="KW-0175">Coiled coil</keyword>
<dbReference type="Gene3D" id="3.30.450.40">
    <property type="match status" value="1"/>
</dbReference>
<dbReference type="PROSITE" id="PS50113">
    <property type="entry name" value="PAC"/>
    <property type="match status" value="1"/>
</dbReference>
<reference evidence="4 5" key="1">
    <citation type="submission" date="2019-12" db="EMBL/GenBank/DDBJ databases">
        <authorList>
            <person name="Kun Z."/>
        </authorList>
    </citation>
    <scope>NUCLEOTIDE SEQUENCE [LARGE SCALE GENOMIC DNA]</scope>
    <source>
        <strain evidence="4 5">YIM 123512</strain>
    </source>
</reference>
<dbReference type="InterPro" id="IPR036457">
    <property type="entry name" value="PPM-type-like_dom_sf"/>
</dbReference>
<evidence type="ECO:0000313" key="4">
    <source>
        <dbReference type="EMBL" id="MXG90952.1"/>
    </source>
</evidence>
<keyword evidence="1" id="KW-0378">Hydrolase</keyword>
<dbReference type="Gene3D" id="3.30.450.20">
    <property type="entry name" value="PAS domain"/>
    <property type="match status" value="1"/>
</dbReference>
<feature type="domain" description="PAC" evidence="3">
    <location>
        <begin position="223"/>
        <end position="277"/>
    </location>
</feature>
<dbReference type="Proteomes" id="UP000473325">
    <property type="component" value="Unassembled WGS sequence"/>
</dbReference>
<dbReference type="Gene3D" id="3.60.40.10">
    <property type="entry name" value="PPM-type phosphatase domain"/>
    <property type="match status" value="1"/>
</dbReference>
<dbReference type="InterPro" id="IPR052016">
    <property type="entry name" value="Bact_Sigma-Reg"/>
</dbReference>
<keyword evidence="5" id="KW-1185">Reference proteome</keyword>
<organism evidence="4 5">
    <name type="scientific">Nocardioides flavescens</name>
    <dbReference type="NCBI Taxonomy" id="2691959"/>
    <lineage>
        <taxon>Bacteria</taxon>
        <taxon>Bacillati</taxon>
        <taxon>Actinomycetota</taxon>
        <taxon>Actinomycetes</taxon>
        <taxon>Propionibacteriales</taxon>
        <taxon>Nocardioidaceae</taxon>
        <taxon>Nocardioides</taxon>
    </lineage>
</organism>
<name>A0A6L7F2E3_9ACTN</name>
<dbReference type="SMART" id="SM00331">
    <property type="entry name" value="PP2C_SIG"/>
    <property type="match status" value="1"/>
</dbReference>
<dbReference type="SUPFAM" id="SSF55785">
    <property type="entry name" value="PYP-like sensor domain (PAS domain)"/>
    <property type="match status" value="1"/>
</dbReference>
<dbReference type="InterPro" id="IPR001932">
    <property type="entry name" value="PPM-type_phosphatase-like_dom"/>
</dbReference>
<comment type="caution">
    <text evidence="4">The sequence shown here is derived from an EMBL/GenBank/DDBJ whole genome shotgun (WGS) entry which is preliminary data.</text>
</comment>
<accession>A0A6L7F2E3</accession>
<proteinExistence type="predicted"/>
<dbReference type="InterPro" id="IPR029016">
    <property type="entry name" value="GAF-like_dom_sf"/>
</dbReference>
<dbReference type="AlphaFoldDB" id="A0A6L7F2E3"/>
<dbReference type="InterPro" id="IPR001610">
    <property type="entry name" value="PAC"/>
</dbReference>
<dbReference type="NCBIfam" id="TIGR00229">
    <property type="entry name" value="sensory_box"/>
    <property type="match status" value="1"/>
</dbReference>
<dbReference type="InterPro" id="IPR035965">
    <property type="entry name" value="PAS-like_dom_sf"/>
</dbReference>
<evidence type="ECO:0000313" key="5">
    <source>
        <dbReference type="Proteomes" id="UP000473325"/>
    </source>
</evidence>
<evidence type="ECO:0000259" key="3">
    <source>
        <dbReference type="PROSITE" id="PS50113"/>
    </source>
</evidence>
<dbReference type="InterPro" id="IPR000700">
    <property type="entry name" value="PAS-assoc_C"/>
</dbReference>
<dbReference type="Pfam" id="PF13426">
    <property type="entry name" value="PAS_9"/>
    <property type="match status" value="1"/>
</dbReference>
<dbReference type="PANTHER" id="PTHR43156">
    <property type="entry name" value="STAGE II SPORULATION PROTEIN E-RELATED"/>
    <property type="match status" value="1"/>
</dbReference>
<protein>
    <submittedName>
        <fullName evidence="4">SpoIIE family protein phosphatase</fullName>
    </submittedName>
</protein>
<dbReference type="GO" id="GO:0016791">
    <property type="term" value="F:phosphatase activity"/>
    <property type="evidence" value="ECO:0007669"/>
    <property type="project" value="TreeGrafter"/>
</dbReference>
<evidence type="ECO:0000256" key="1">
    <source>
        <dbReference type="ARBA" id="ARBA00022801"/>
    </source>
</evidence>